<proteinExistence type="predicted"/>
<keyword evidence="3" id="KW-1185">Reference proteome</keyword>
<dbReference type="EMBL" id="FQZO01000004">
    <property type="protein sequence ID" value="SHJ33467.1"/>
    <property type="molecule type" value="Genomic_DNA"/>
</dbReference>
<protein>
    <submittedName>
        <fullName evidence="2">Uncharacterized protein</fullName>
    </submittedName>
</protein>
<dbReference type="RefSeq" id="WP_073007829.1">
    <property type="nucleotide sequence ID" value="NZ_FQZO01000004.1"/>
</dbReference>
<keyword evidence="1" id="KW-0812">Transmembrane</keyword>
<reference evidence="2 3" key="1">
    <citation type="submission" date="2016-11" db="EMBL/GenBank/DDBJ databases">
        <authorList>
            <person name="Jaros S."/>
            <person name="Januszkiewicz K."/>
            <person name="Wedrychowicz H."/>
        </authorList>
    </citation>
    <scope>NUCLEOTIDE SEQUENCE [LARGE SCALE GENOMIC DNA]</scope>
    <source>
        <strain evidence="2 3">DSM 21864</strain>
    </source>
</reference>
<feature type="transmembrane region" description="Helical" evidence="1">
    <location>
        <begin position="59"/>
        <end position="81"/>
    </location>
</feature>
<sequence>MKVKSIPNILLSIVFFVLSYIMFKSFSDLNGITVIDGNGTRIKILNIEIAKSVPSNTIYIYKAVFFVLSFIFICSAAYNVYRAVKIK</sequence>
<accession>A0A1M6IG94</accession>
<gene>
    <name evidence="2" type="ORF">SAMN05444401_2808</name>
</gene>
<organism evidence="2 3">
    <name type="scientific">Clostridium amylolyticum</name>
    <dbReference type="NCBI Taxonomy" id="1121298"/>
    <lineage>
        <taxon>Bacteria</taxon>
        <taxon>Bacillati</taxon>
        <taxon>Bacillota</taxon>
        <taxon>Clostridia</taxon>
        <taxon>Eubacteriales</taxon>
        <taxon>Clostridiaceae</taxon>
        <taxon>Clostridium</taxon>
    </lineage>
</organism>
<feature type="transmembrane region" description="Helical" evidence="1">
    <location>
        <begin position="7"/>
        <end position="23"/>
    </location>
</feature>
<dbReference type="OrthoDB" id="9952809at2"/>
<keyword evidence="1" id="KW-0472">Membrane</keyword>
<evidence type="ECO:0000313" key="2">
    <source>
        <dbReference type="EMBL" id="SHJ33467.1"/>
    </source>
</evidence>
<dbReference type="AlphaFoldDB" id="A0A1M6IG94"/>
<dbReference type="Proteomes" id="UP000184080">
    <property type="component" value="Unassembled WGS sequence"/>
</dbReference>
<name>A0A1M6IG94_9CLOT</name>
<evidence type="ECO:0000313" key="3">
    <source>
        <dbReference type="Proteomes" id="UP000184080"/>
    </source>
</evidence>
<evidence type="ECO:0000256" key="1">
    <source>
        <dbReference type="SAM" id="Phobius"/>
    </source>
</evidence>
<keyword evidence="1" id="KW-1133">Transmembrane helix</keyword>